<comment type="caution">
    <text evidence="2">The sequence shown here is derived from an EMBL/GenBank/DDBJ whole genome shotgun (WGS) entry which is preliminary data.</text>
</comment>
<organism evidence="2 3">
    <name type="scientific">Salmonella enterica subsp. enterica serovar Uganda str. R8-3404</name>
    <dbReference type="NCBI Taxonomy" id="913083"/>
    <lineage>
        <taxon>Bacteria</taxon>
        <taxon>Pseudomonadati</taxon>
        <taxon>Pseudomonadota</taxon>
        <taxon>Gammaproteobacteria</taxon>
        <taxon>Enterobacterales</taxon>
        <taxon>Enterobacteriaceae</taxon>
        <taxon>Salmonella</taxon>
    </lineage>
</organism>
<feature type="region of interest" description="Disordered" evidence="1">
    <location>
        <begin position="1"/>
        <end position="33"/>
    </location>
</feature>
<dbReference type="EMBL" id="AFCV01001471">
    <property type="protein sequence ID" value="EHC84822.1"/>
    <property type="molecule type" value="Genomic_DNA"/>
</dbReference>
<evidence type="ECO:0000313" key="2">
    <source>
        <dbReference type="EMBL" id="EHC84822.1"/>
    </source>
</evidence>
<name>A0A6C8GVW8_SALET</name>
<accession>A0A6C8GVW8</accession>
<gene>
    <name evidence="2" type="ORF">LTSEUGA_5802</name>
</gene>
<protein>
    <submittedName>
        <fullName evidence="2">Uncharacterized protein</fullName>
    </submittedName>
</protein>
<reference evidence="2 3" key="1">
    <citation type="journal article" date="2011" name="BMC Genomics">
        <title>Genome sequencing reveals diversification of virulence factor content and possible host adaptation in distinct subpopulations of Salmonella enterica.</title>
        <authorList>
            <person name="den Bakker H.C."/>
            <person name="Moreno Switt A.I."/>
            <person name="Govoni G."/>
            <person name="Cummings C.A."/>
            <person name="Ranieri M.L."/>
            <person name="Degoricija L."/>
            <person name="Hoelzer K."/>
            <person name="Rodriguez-Rivera L.D."/>
            <person name="Brown S."/>
            <person name="Bolchacova E."/>
            <person name="Furtado M.R."/>
            <person name="Wiedmann M."/>
        </authorList>
    </citation>
    <scope>NUCLEOTIDE SEQUENCE [LARGE SCALE GENOMIC DNA]</scope>
    <source>
        <strain evidence="2 3">R8-3404</strain>
    </source>
</reference>
<proteinExistence type="predicted"/>
<dbReference type="Proteomes" id="UP000003915">
    <property type="component" value="Unassembled WGS sequence"/>
</dbReference>
<evidence type="ECO:0000256" key="1">
    <source>
        <dbReference type="SAM" id="MobiDB-lite"/>
    </source>
</evidence>
<sequence length="57" mass="6129">PEKQKPSHELSGQRGALNRKGARSSTALHEKSDKSALTACFSGKMHKISTRQVSAPP</sequence>
<feature type="non-terminal residue" evidence="2">
    <location>
        <position position="1"/>
    </location>
</feature>
<dbReference type="AlphaFoldDB" id="A0A6C8GVW8"/>
<evidence type="ECO:0000313" key="3">
    <source>
        <dbReference type="Proteomes" id="UP000003915"/>
    </source>
</evidence>